<dbReference type="RefSeq" id="WP_387713021.1">
    <property type="nucleotide sequence ID" value="NZ_JBIAPI010000001.1"/>
</dbReference>
<keyword evidence="2" id="KW-1185">Reference proteome</keyword>
<name>A0ABW6QKJ5_9NOCA</name>
<organism evidence="1 2">
    <name type="scientific">Nocardia suismassiliense</name>
    <dbReference type="NCBI Taxonomy" id="2077092"/>
    <lineage>
        <taxon>Bacteria</taxon>
        <taxon>Bacillati</taxon>
        <taxon>Actinomycetota</taxon>
        <taxon>Actinomycetes</taxon>
        <taxon>Mycobacteriales</taxon>
        <taxon>Nocardiaceae</taxon>
        <taxon>Nocardia</taxon>
    </lineage>
</organism>
<accession>A0ABW6QKJ5</accession>
<evidence type="ECO:0000313" key="1">
    <source>
        <dbReference type="EMBL" id="MFF3221732.1"/>
    </source>
</evidence>
<gene>
    <name evidence="1" type="ORF">ACFYV7_02955</name>
</gene>
<dbReference type="EMBL" id="JBIAPI010000001">
    <property type="protein sequence ID" value="MFF3221732.1"/>
    <property type="molecule type" value="Genomic_DNA"/>
</dbReference>
<reference evidence="1 2" key="1">
    <citation type="submission" date="2024-10" db="EMBL/GenBank/DDBJ databases">
        <title>The Natural Products Discovery Center: Release of the First 8490 Sequenced Strains for Exploring Actinobacteria Biosynthetic Diversity.</title>
        <authorList>
            <person name="Kalkreuter E."/>
            <person name="Kautsar S.A."/>
            <person name="Yang D."/>
            <person name="Bader C.D."/>
            <person name="Teijaro C.N."/>
            <person name="Fluegel L."/>
            <person name="Davis C.M."/>
            <person name="Simpson J.R."/>
            <person name="Lauterbach L."/>
            <person name="Steele A.D."/>
            <person name="Gui C."/>
            <person name="Meng S."/>
            <person name="Li G."/>
            <person name="Viehrig K."/>
            <person name="Ye F."/>
            <person name="Su P."/>
            <person name="Kiefer A.F."/>
            <person name="Nichols A."/>
            <person name="Cepeda A.J."/>
            <person name="Yan W."/>
            <person name="Fan B."/>
            <person name="Jiang Y."/>
            <person name="Adhikari A."/>
            <person name="Zheng C.-J."/>
            <person name="Schuster L."/>
            <person name="Cowan T.M."/>
            <person name="Smanski M.J."/>
            <person name="Chevrette M.G."/>
            <person name="De Carvalho L.P.S."/>
            <person name="Shen B."/>
        </authorList>
    </citation>
    <scope>NUCLEOTIDE SEQUENCE [LARGE SCALE GENOMIC DNA]</scope>
    <source>
        <strain evidence="1 2">NPDC003040</strain>
    </source>
</reference>
<proteinExistence type="predicted"/>
<sequence length="102" mass="11877">MPDTFMVVEVQPTLSGDTIHIPGFKRVQEVETDERSNTVRLVIRYDNKSVEVHRIRVGIGGEEFNGAWELGVKRMRDGYQILYYEHQVYRNGTWMYVDAPVS</sequence>
<evidence type="ECO:0000313" key="2">
    <source>
        <dbReference type="Proteomes" id="UP001601948"/>
    </source>
</evidence>
<protein>
    <submittedName>
        <fullName evidence="1">Uncharacterized protein</fullName>
    </submittedName>
</protein>
<comment type="caution">
    <text evidence="1">The sequence shown here is derived from an EMBL/GenBank/DDBJ whole genome shotgun (WGS) entry which is preliminary data.</text>
</comment>
<dbReference type="Proteomes" id="UP001601948">
    <property type="component" value="Unassembled WGS sequence"/>
</dbReference>